<keyword evidence="2" id="KW-0031">Aminopeptidase</keyword>
<evidence type="ECO:0000256" key="2">
    <source>
        <dbReference type="ARBA" id="ARBA00022438"/>
    </source>
</evidence>
<dbReference type="Gene3D" id="2.40.30.40">
    <property type="entry name" value="Peptidase M42, domain 2"/>
    <property type="match status" value="1"/>
</dbReference>
<keyword evidence="4 8" id="KW-0479">Metal-binding</keyword>
<protein>
    <submittedName>
        <fullName evidence="9">M20/M25/M40 family metallo-hydrolase</fullName>
    </submittedName>
</protein>
<evidence type="ECO:0000256" key="4">
    <source>
        <dbReference type="ARBA" id="ARBA00022723"/>
    </source>
</evidence>
<evidence type="ECO:0000256" key="7">
    <source>
        <dbReference type="PIRSR" id="PIRSR001123-1"/>
    </source>
</evidence>
<dbReference type="SUPFAM" id="SSF101821">
    <property type="entry name" value="Aminopeptidase/glucanase lid domain"/>
    <property type="match status" value="1"/>
</dbReference>
<feature type="binding site" evidence="8">
    <location>
        <position position="233"/>
    </location>
    <ligand>
        <name>Zn(2+)</name>
        <dbReference type="ChEBI" id="CHEBI:29105"/>
        <label>1</label>
    </ligand>
</feature>
<feature type="binding site" evidence="8">
    <location>
        <position position="211"/>
    </location>
    <ligand>
        <name>Zn(2+)</name>
        <dbReference type="ChEBI" id="CHEBI:29105"/>
        <label>2</label>
    </ligand>
</feature>
<dbReference type="GO" id="GO:0004177">
    <property type="term" value="F:aminopeptidase activity"/>
    <property type="evidence" value="ECO:0007669"/>
    <property type="project" value="UniProtKB-UniRule"/>
</dbReference>
<evidence type="ECO:0000256" key="8">
    <source>
        <dbReference type="PIRSR" id="PIRSR001123-2"/>
    </source>
</evidence>
<dbReference type="InterPro" id="IPR008007">
    <property type="entry name" value="Peptidase_M42"/>
</dbReference>
<dbReference type="PANTHER" id="PTHR32481:SF0">
    <property type="entry name" value="AMINOPEPTIDASE YPDE-RELATED"/>
    <property type="match status" value="1"/>
</dbReference>
<name>A0A9Q4C5N0_9EURY</name>
<dbReference type="Gene3D" id="3.40.630.10">
    <property type="entry name" value="Zn peptidases"/>
    <property type="match status" value="1"/>
</dbReference>
<gene>
    <name evidence="9" type="ORF">EGH25_09215</name>
</gene>
<evidence type="ECO:0000256" key="5">
    <source>
        <dbReference type="ARBA" id="ARBA00022801"/>
    </source>
</evidence>
<keyword evidence="5" id="KW-0378">Hydrolase</keyword>
<dbReference type="GO" id="GO:0006508">
    <property type="term" value="P:proteolysis"/>
    <property type="evidence" value="ECO:0007669"/>
    <property type="project" value="UniProtKB-KW"/>
</dbReference>
<keyword evidence="3" id="KW-0645">Protease</keyword>
<accession>A0A9Q4C5N0</accession>
<dbReference type="PIRSF" id="PIRSF001123">
    <property type="entry name" value="PepA_GA"/>
    <property type="match status" value="1"/>
</dbReference>
<comment type="similarity">
    <text evidence="1 6">Belongs to the peptidase M42 family.</text>
</comment>
<evidence type="ECO:0000256" key="1">
    <source>
        <dbReference type="ARBA" id="ARBA00006272"/>
    </source>
</evidence>
<comment type="caution">
    <text evidence="9">The sequence shown here is derived from an EMBL/GenBank/DDBJ whole genome shotgun (WGS) entry which is preliminary data.</text>
</comment>
<feature type="binding site" evidence="8">
    <location>
        <position position="320"/>
    </location>
    <ligand>
        <name>Zn(2+)</name>
        <dbReference type="ChEBI" id="CHEBI:29105"/>
        <label>2</label>
    </ligand>
</feature>
<dbReference type="GO" id="GO:0046872">
    <property type="term" value="F:metal ion binding"/>
    <property type="evidence" value="ECO:0007669"/>
    <property type="project" value="UniProtKB-UniRule"/>
</dbReference>
<feature type="active site" description="Proton acceptor" evidence="7">
    <location>
        <position position="210"/>
    </location>
</feature>
<evidence type="ECO:0000256" key="3">
    <source>
        <dbReference type="ARBA" id="ARBA00022670"/>
    </source>
</evidence>
<sequence>MDEEPLGFLRTLVETASPSGFEDENLANWRERVEEVADEVETDAYGNTTATVNPGSETSVVVTGHVDEIALMVNHITDDGYVYLKKVGGIDTGVAQGQRLRIHGGDSDVPGVVARKPVHLQEDEEREKIPDMGEIYVDIGAEDAEEARDAGVHVGATATYEAGFEHLLGDTVAGRGLDNRIGAWIAAETLRSVDADELDVTLHATATVQEELGLRGARMAGYSLDPDVALVVDVTFATDVPDVAETEHGDVSLGEGPTLKHGKENHPVVLDRLREVADTNGIETQDEAIMTRGATDGDAFYVARGATPTVSVGVPNRNMHTTSELVDLNDLENARDLFTGFVESLEDGAGFGRPDSRSV</sequence>
<dbReference type="Pfam" id="PF05343">
    <property type="entry name" value="Peptidase_M42"/>
    <property type="match status" value="1"/>
</dbReference>
<feature type="binding site" evidence="8">
    <location>
        <position position="178"/>
    </location>
    <ligand>
        <name>Zn(2+)</name>
        <dbReference type="ChEBI" id="CHEBI:29105"/>
        <label>1</label>
    </ligand>
</feature>
<comment type="cofactor">
    <cofactor evidence="8">
        <name>a divalent metal cation</name>
        <dbReference type="ChEBI" id="CHEBI:60240"/>
    </cofactor>
    <text evidence="8">Binds 2 divalent metal cations per subunit.</text>
</comment>
<keyword evidence="10" id="KW-1185">Reference proteome</keyword>
<dbReference type="SUPFAM" id="SSF53187">
    <property type="entry name" value="Zn-dependent exopeptidases"/>
    <property type="match status" value="1"/>
</dbReference>
<evidence type="ECO:0000256" key="6">
    <source>
        <dbReference type="PIRNR" id="PIRNR001123"/>
    </source>
</evidence>
<evidence type="ECO:0000313" key="9">
    <source>
        <dbReference type="EMBL" id="MCX2819527.1"/>
    </source>
</evidence>
<feature type="binding site" evidence="8">
    <location>
        <position position="178"/>
    </location>
    <ligand>
        <name>Zn(2+)</name>
        <dbReference type="ChEBI" id="CHEBI:29105"/>
        <label>2</label>
    </ligand>
</feature>
<evidence type="ECO:0000313" key="10">
    <source>
        <dbReference type="Proteomes" id="UP001149411"/>
    </source>
</evidence>
<dbReference type="PANTHER" id="PTHR32481">
    <property type="entry name" value="AMINOPEPTIDASE"/>
    <property type="match status" value="1"/>
</dbReference>
<proteinExistence type="inferred from homology"/>
<organism evidence="9 10">
    <name type="scientific">Halorutilus salinus</name>
    <dbReference type="NCBI Taxonomy" id="2487751"/>
    <lineage>
        <taxon>Archaea</taxon>
        <taxon>Methanobacteriati</taxon>
        <taxon>Methanobacteriota</taxon>
        <taxon>Stenosarchaea group</taxon>
        <taxon>Halobacteria</taxon>
        <taxon>Halorutilales</taxon>
        <taxon>Halorutilaceae</taxon>
        <taxon>Halorutilus</taxon>
    </lineage>
</organism>
<reference evidence="9" key="1">
    <citation type="submission" date="2022-09" db="EMBL/GenBank/DDBJ databases">
        <title>Haloadaptaus new haloarchaeum isolated from saline soil.</title>
        <authorList>
            <person name="Duran-Viseras A."/>
            <person name="Sanchez-Porro C."/>
            <person name="Ventosa A."/>
        </authorList>
    </citation>
    <scope>NUCLEOTIDE SEQUENCE</scope>
    <source>
        <strain evidence="9">F3-133</strain>
    </source>
</reference>
<dbReference type="AlphaFoldDB" id="A0A9Q4C5N0"/>
<feature type="binding site" evidence="8">
    <location>
        <position position="65"/>
    </location>
    <ligand>
        <name>Zn(2+)</name>
        <dbReference type="ChEBI" id="CHEBI:29105"/>
        <label>1</label>
    </ligand>
</feature>
<dbReference type="InterPro" id="IPR023367">
    <property type="entry name" value="Peptidase_M42_dom2"/>
</dbReference>
<dbReference type="Proteomes" id="UP001149411">
    <property type="component" value="Unassembled WGS sequence"/>
</dbReference>
<dbReference type="RefSeq" id="WP_266087859.1">
    <property type="nucleotide sequence ID" value="NZ_RKLV01000009.1"/>
</dbReference>
<dbReference type="EMBL" id="RKLV01000009">
    <property type="protein sequence ID" value="MCX2819527.1"/>
    <property type="molecule type" value="Genomic_DNA"/>
</dbReference>
<dbReference type="InterPro" id="IPR051464">
    <property type="entry name" value="Peptidase_M42_aminopept"/>
</dbReference>